<dbReference type="InParanoid" id="E5QYV5"/>
<dbReference type="VEuPathDB" id="FungiDB:MGYG_01114"/>
<feature type="compositionally biased region" description="Polar residues" evidence="1">
    <location>
        <begin position="66"/>
        <end position="75"/>
    </location>
</feature>
<organism evidence="3">
    <name type="scientific">Arthroderma gypseum (strain ATCC MYA-4604 / CBS 118893)</name>
    <name type="common">Microsporum gypseum</name>
    <dbReference type="NCBI Taxonomy" id="535722"/>
    <lineage>
        <taxon>Eukaryota</taxon>
        <taxon>Fungi</taxon>
        <taxon>Dikarya</taxon>
        <taxon>Ascomycota</taxon>
        <taxon>Pezizomycotina</taxon>
        <taxon>Eurotiomycetes</taxon>
        <taxon>Eurotiomycetidae</taxon>
        <taxon>Onygenales</taxon>
        <taxon>Arthrodermataceae</taxon>
        <taxon>Nannizzia</taxon>
    </lineage>
</organism>
<evidence type="ECO:0000313" key="3">
    <source>
        <dbReference type="Proteomes" id="UP000002669"/>
    </source>
</evidence>
<feature type="region of interest" description="Disordered" evidence="1">
    <location>
        <begin position="216"/>
        <end position="239"/>
    </location>
</feature>
<sequence>MVKSRSRWVGPNMSLIYQLTDFRSKLQDKSNKSKQPAPEWLDSPVVQEKAPQLPLPSSSPAFKKPSLQSQTGSNTGFSFFSHNPFSLARLTTTSNHNNGPSSKRNNVLPRPLPLREKYQTFHAYRRSNSSPPPETLFPSNSFFQPPNKNPHGETDVQMADHSVPSTTLPDESTIFSPKKTDQFVIASPFSPGIFSPGAPAQPPAASGLGLAGVDSVRKSLEANQPRAPMNRPTVIDAPP</sequence>
<feature type="region of interest" description="Disordered" evidence="1">
    <location>
        <begin position="25"/>
        <end position="75"/>
    </location>
</feature>
<protein>
    <submittedName>
        <fullName evidence="2">Uncharacterized protein</fullName>
    </submittedName>
</protein>
<evidence type="ECO:0000256" key="1">
    <source>
        <dbReference type="SAM" id="MobiDB-lite"/>
    </source>
</evidence>
<dbReference type="EMBL" id="DS989822">
    <property type="protein sequence ID" value="EFQ98078.1"/>
    <property type="molecule type" value="Genomic_DNA"/>
</dbReference>
<dbReference type="OrthoDB" id="426001at2759"/>
<dbReference type="AlphaFoldDB" id="E5QYV5"/>
<reference evidence="3" key="1">
    <citation type="journal article" date="2012" name="MBio">
        <title>Comparative genome analysis of Trichophyton rubrum and related dermatophytes reveals candidate genes involved in infection.</title>
        <authorList>
            <person name="Martinez D.A."/>
            <person name="Oliver B.G."/>
            <person name="Graeser Y."/>
            <person name="Goldberg J.M."/>
            <person name="Li W."/>
            <person name="Martinez-Rossi N.M."/>
            <person name="Monod M."/>
            <person name="Shelest E."/>
            <person name="Barton R.C."/>
            <person name="Birch E."/>
            <person name="Brakhage A.A."/>
            <person name="Chen Z."/>
            <person name="Gurr S.J."/>
            <person name="Heiman D."/>
            <person name="Heitman J."/>
            <person name="Kosti I."/>
            <person name="Rossi A."/>
            <person name="Saif S."/>
            <person name="Samalova M."/>
            <person name="Saunders C.W."/>
            <person name="Shea T."/>
            <person name="Summerbell R.C."/>
            <person name="Xu J."/>
            <person name="Young S."/>
            <person name="Zeng Q."/>
            <person name="Birren B.W."/>
            <person name="Cuomo C.A."/>
            <person name="White T.C."/>
        </authorList>
    </citation>
    <scope>NUCLEOTIDE SEQUENCE [LARGE SCALE GENOMIC DNA]</scope>
    <source>
        <strain evidence="3">ATCC MYA-4604 / CBS 118893</strain>
    </source>
</reference>
<feature type="compositionally biased region" description="Polar residues" evidence="1">
    <location>
        <begin position="90"/>
        <end position="105"/>
    </location>
</feature>
<dbReference type="RefSeq" id="XP_003177030.1">
    <property type="nucleotide sequence ID" value="XM_003176982.1"/>
</dbReference>
<proteinExistence type="predicted"/>
<accession>E5QYV5</accession>
<keyword evidence="3" id="KW-1185">Reference proteome</keyword>
<feature type="region of interest" description="Disordered" evidence="1">
    <location>
        <begin position="90"/>
        <end position="112"/>
    </location>
</feature>
<dbReference type="Proteomes" id="UP000002669">
    <property type="component" value="Unassembled WGS sequence"/>
</dbReference>
<dbReference type="GeneID" id="10032355"/>
<dbReference type="eggNOG" id="KOG1716">
    <property type="taxonomic scope" value="Eukaryota"/>
</dbReference>
<dbReference type="HOGENOM" id="CLU_039637_0_0_1"/>
<name>E5QYV5_ARTGP</name>
<evidence type="ECO:0000313" key="2">
    <source>
        <dbReference type="EMBL" id="EFQ98078.1"/>
    </source>
</evidence>
<gene>
    <name evidence="2" type="ORF">MGYG_01114</name>
</gene>
<dbReference type="STRING" id="535722.E5QYV5"/>